<evidence type="ECO:0000313" key="3">
    <source>
        <dbReference type="EMBL" id="MDB0520077.1"/>
    </source>
</evidence>
<gene>
    <name evidence="3" type="ORF">LBW55_00410</name>
</gene>
<comment type="caution">
    <text evidence="3">The sequence shown here is derived from an EMBL/GenBank/DDBJ whole genome shotgun (WGS) entry which is preliminary data.</text>
</comment>
<evidence type="ECO:0000256" key="1">
    <source>
        <dbReference type="SAM" id="Coils"/>
    </source>
</evidence>
<dbReference type="Proteomes" id="UP001143674">
    <property type="component" value="Unassembled WGS sequence"/>
</dbReference>
<organism evidence="3 4">
    <name type="scientific">Ralstonia solanacearum</name>
    <name type="common">Pseudomonas solanacearum</name>
    <dbReference type="NCBI Taxonomy" id="305"/>
    <lineage>
        <taxon>Bacteria</taxon>
        <taxon>Pseudomonadati</taxon>
        <taxon>Pseudomonadota</taxon>
        <taxon>Betaproteobacteria</taxon>
        <taxon>Burkholderiales</taxon>
        <taxon>Burkholderiaceae</taxon>
        <taxon>Ralstonia</taxon>
        <taxon>Ralstonia solanacearum species complex</taxon>
    </lineage>
</organism>
<sequence>MRDVTDNVTADLPGVEQKRGRGRPRTGHAKSNAERQAAYRARRQAERAADRGVTVTKKPADVDAYDECRLEVESLRAELVATRRQVELAESERNKAFELADLKCDQHQEALDEVQRLKRVVESERALANHALKSMKLPVTRSNAKSSSGLFAEIKRSSKYYGQSDRGELFPVSVLAGGEYVVQGGPGGQYRLKDVWLWAVDAEDPAKRVRLG</sequence>
<dbReference type="RefSeq" id="WP_247589078.1">
    <property type="nucleotide sequence ID" value="NZ_JABZEH010000002.1"/>
</dbReference>
<accession>A0AAE3T264</accession>
<feature type="region of interest" description="Disordered" evidence="2">
    <location>
        <begin position="1"/>
        <end position="58"/>
    </location>
</feature>
<evidence type="ECO:0000313" key="4">
    <source>
        <dbReference type="Proteomes" id="UP001143674"/>
    </source>
</evidence>
<dbReference type="EMBL" id="JAIVEX010000001">
    <property type="protein sequence ID" value="MDB0520077.1"/>
    <property type="molecule type" value="Genomic_DNA"/>
</dbReference>
<dbReference type="AlphaFoldDB" id="A0AAE3T264"/>
<evidence type="ECO:0000256" key="2">
    <source>
        <dbReference type="SAM" id="MobiDB-lite"/>
    </source>
</evidence>
<protein>
    <submittedName>
        <fullName evidence="3">Uncharacterized protein</fullName>
    </submittedName>
</protein>
<name>A0AAE3T264_RALSL</name>
<proteinExistence type="predicted"/>
<feature type="coiled-coil region" evidence="1">
    <location>
        <begin position="65"/>
        <end position="127"/>
    </location>
</feature>
<keyword evidence="1" id="KW-0175">Coiled coil</keyword>
<reference evidence="3" key="1">
    <citation type="submission" date="2021-09" db="EMBL/GenBank/DDBJ databases">
        <title>Genomic analysis of Ralstonia spp.</title>
        <authorList>
            <person name="Aburjaile F."/>
            <person name="Ariute J.C."/>
            <person name="Pais A.K.L."/>
            <person name="Albuquerque G.M.R."/>
            <person name="Silva A.M.F."/>
            <person name="Brenig B."/>
            <person name="Azevedo V."/>
            <person name="Matiuzzi M."/>
            <person name="Ramos R."/>
            <person name="Goes-Neto A."/>
            <person name="Soares S."/>
            <person name="Iseppon A.M.B."/>
            <person name="Souza E."/>
            <person name="Gama M."/>
        </authorList>
    </citation>
    <scope>NUCLEOTIDE SEQUENCE</scope>
    <source>
        <strain evidence="3">B4</strain>
    </source>
</reference>